<evidence type="ECO:0000313" key="2">
    <source>
        <dbReference type="EMBL" id="KZL87211.1"/>
    </source>
</evidence>
<gene>
    <name evidence="2" type="ORF">CI238_10300</name>
</gene>
<dbReference type="Proteomes" id="UP000076584">
    <property type="component" value="Unassembled WGS sequence"/>
</dbReference>
<feature type="non-terminal residue" evidence="2">
    <location>
        <position position="1"/>
    </location>
</feature>
<feature type="signal peptide" evidence="1">
    <location>
        <begin position="1"/>
        <end position="34"/>
    </location>
</feature>
<accession>A0A162PJA4</accession>
<comment type="caution">
    <text evidence="2">The sequence shown here is derived from an EMBL/GenBank/DDBJ whole genome shotgun (WGS) entry which is preliminary data.</text>
</comment>
<keyword evidence="1" id="KW-0732">Signal</keyword>
<name>A0A162PJA4_COLIC</name>
<keyword evidence="3" id="KW-1185">Reference proteome</keyword>
<evidence type="ECO:0000313" key="3">
    <source>
        <dbReference type="Proteomes" id="UP000076584"/>
    </source>
</evidence>
<organism evidence="2 3">
    <name type="scientific">Colletotrichum incanum</name>
    <name type="common">Soybean anthracnose fungus</name>
    <dbReference type="NCBI Taxonomy" id="1573173"/>
    <lineage>
        <taxon>Eukaryota</taxon>
        <taxon>Fungi</taxon>
        <taxon>Dikarya</taxon>
        <taxon>Ascomycota</taxon>
        <taxon>Pezizomycotina</taxon>
        <taxon>Sordariomycetes</taxon>
        <taxon>Hypocreomycetidae</taxon>
        <taxon>Glomerellales</taxon>
        <taxon>Glomerellaceae</taxon>
        <taxon>Colletotrichum</taxon>
        <taxon>Colletotrichum spaethianum species complex</taxon>
    </lineage>
</organism>
<protein>
    <submittedName>
        <fullName evidence="2">Uncharacterized protein</fullName>
    </submittedName>
</protein>
<feature type="chain" id="PRO_5007838588" evidence="1">
    <location>
        <begin position="35"/>
        <end position="90"/>
    </location>
</feature>
<dbReference type="AlphaFoldDB" id="A0A162PJA4"/>
<evidence type="ECO:0000256" key="1">
    <source>
        <dbReference type="SAM" id="SignalP"/>
    </source>
</evidence>
<reference evidence="2 3" key="1">
    <citation type="submission" date="2015-06" db="EMBL/GenBank/DDBJ databases">
        <title>Survival trade-offs in plant roots during colonization by closely related pathogenic and mutualistic fungi.</title>
        <authorList>
            <person name="Hacquard S."/>
            <person name="Kracher B."/>
            <person name="Hiruma K."/>
            <person name="Weinman A."/>
            <person name="Muench P."/>
            <person name="Garrido Oter R."/>
            <person name="Ver Loren van Themaat E."/>
            <person name="Dallerey J.-F."/>
            <person name="Damm U."/>
            <person name="Henrissat B."/>
            <person name="Lespinet O."/>
            <person name="Thon M."/>
            <person name="Kemen E."/>
            <person name="McHardy A.C."/>
            <person name="Schulze-Lefert P."/>
            <person name="O'Connell R.J."/>
        </authorList>
    </citation>
    <scope>NUCLEOTIDE SEQUENCE [LARGE SCALE GENOMIC DNA]</scope>
    <source>
        <strain evidence="2 3">MAFF 238704</strain>
    </source>
</reference>
<sequence length="90" mass="9866">LFINSVQLTRRSLTMLVNVLASITVLLAAQPVAARFCVANAIQCYYPNGRCAKWCPQVGCGCDDNNDKLGGGLTRSKCITEFEFFGRNKC</sequence>
<dbReference type="EMBL" id="LFIW01000328">
    <property type="protein sequence ID" value="KZL87211.1"/>
    <property type="molecule type" value="Genomic_DNA"/>
</dbReference>
<proteinExistence type="predicted"/>